<dbReference type="PANTHER" id="PTHR30193">
    <property type="entry name" value="ABC TRANSPORTER PERMEASE PROTEIN"/>
    <property type="match status" value="1"/>
</dbReference>
<comment type="caution">
    <text evidence="10">The sequence shown here is derived from an EMBL/GenBank/DDBJ whole genome shotgun (WGS) entry which is preliminary data.</text>
</comment>
<feature type="transmembrane region" description="Helical" evidence="7">
    <location>
        <begin position="69"/>
        <end position="88"/>
    </location>
</feature>
<feature type="region of interest" description="Disordered" evidence="8">
    <location>
        <begin position="1"/>
        <end position="29"/>
    </location>
</feature>
<dbReference type="Proteomes" id="UP000823854">
    <property type="component" value="Unassembled WGS sequence"/>
</dbReference>
<dbReference type="InterPro" id="IPR035906">
    <property type="entry name" value="MetI-like_sf"/>
</dbReference>
<name>A0A9D2TFJ5_9MICO</name>
<reference evidence="10" key="1">
    <citation type="journal article" date="2021" name="PeerJ">
        <title>Extensive microbial diversity within the chicken gut microbiome revealed by metagenomics and culture.</title>
        <authorList>
            <person name="Gilroy R."/>
            <person name="Ravi A."/>
            <person name="Getino M."/>
            <person name="Pursley I."/>
            <person name="Horton D.L."/>
            <person name="Alikhan N.F."/>
            <person name="Baker D."/>
            <person name="Gharbi K."/>
            <person name="Hall N."/>
            <person name="Watson M."/>
            <person name="Adriaenssens E.M."/>
            <person name="Foster-Nyarko E."/>
            <person name="Jarju S."/>
            <person name="Secka A."/>
            <person name="Antonio M."/>
            <person name="Oren A."/>
            <person name="Chaudhuri R.R."/>
            <person name="La Ragione R."/>
            <person name="Hildebrand F."/>
            <person name="Pallen M.J."/>
        </authorList>
    </citation>
    <scope>NUCLEOTIDE SEQUENCE</scope>
    <source>
        <strain evidence="10">CHK130-7132</strain>
    </source>
</reference>
<dbReference type="InterPro" id="IPR000515">
    <property type="entry name" value="MetI-like"/>
</dbReference>
<proteinExistence type="inferred from homology"/>
<keyword evidence="2 7" id="KW-0813">Transport</keyword>
<evidence type="ECO:0000256" key="3">
    <source>
        <dbReference type="ARBA" id="ARBA00022475"/>
    </source>
</evidence>
<dbReference type="PROSITE" id="PS50928">
    <property type="entry name" value="ABC_TM1"/>
    <property type="match status" value="1"/>
</dbReference>
<protein>
    <submittedName>
        <fullName evidence="10">Sugar ABC transporter permease</fullName>
    </submittedName>
</protein>
<keyword evidence="5 7" id="KW-1133">Transmembrane helix</keyword>
<dbReference type="SUPFAM" id="SSF161098">
    <property type="entry name" value="MetI-like"/>
    <property type="match status" value="1"/>
</dbReference>
<evidence type="ECO:0000256" key="4">
    <source>
        <dbReference type="ARBA" id="ARBA00022692"/>
    </source>
</evidence>
<gene>
    <name evidence="10" type="ORF">H9932_00305</name>
</gene>
<keyword evidence="4 7" id="KW-0812">Transmembrane</keyword>
<dbReference type="PANTHER" id="PTHR30193:SF37">
    <property type="entry name" value="INNER MEMBRANE ABC TRANSPORTER PERMEASE PROTEIN YCJO"/>
    <property type="match status" value="1"/>
</dbReference>
<evidence type="ECO:0000256" key="5">
    <source>
        <dbReference type="ARBA" id="ARBA00022989"/>
    </source>
</evidence>
<organism evidence="10 11">
    <name type="scientific">Candidatus Brachybacterium intestinipullorum</name>
    <dbReference type="NCBI Taxonomy" id="2838512"/>
    <lineage>
        <taxon>Bacteria</taxon>
        <taxon>Bacillati</taxon>
        <taxon>Actinomycetota</taxon>
        <taxon>Actinomycetes</taxon>
        <taxon>Micrococcales</taxon>
        <taxon>Dermabacteraceae</taxon>
        <taxon>Brachybacterium</taxon>
    </lineage>
</organism>
<sequence length="321" mass="35051">MTTTRTPQADAGTATDRPATGRRRTGRSPADPRPIVGWLFITPNLLGVLAFTFIPLVSVILLSFTQWDLVSGFGGIEFVGIDNFVAVLKDPSFWNGAWLTILYAGAAVPLTLVVGLGLALALNRDLPARGLLRAAFFVPYIVNIVAIGMTWQMLLDPSAGLVNQFLGSFGLQDLPQWFASSRWALPALVLVTVWAQAGYANLIYLSALQDAPAQLYEAAQIDGAGRWRMFRTITWPSLLPTTVFLLVTLFVGISQTFGMIALITNGGPGDSTTTLSFYMYQTSFQFYRFGYASAVGLVTFLGIFAIMLLMWRAQRGRSLND</sequence>
<feature type="transmembrane region" description="Helical" evidence="7">
    <location>
        <begin position="100"/>
        <end position="122"/>
    </location>
</feature>
<dbReference type="EMBL" id="DWWC01000005">
    <property type="protein sequence ID" value="HJC68109.1"/>
    <property type="molecule type" value="Genomic_DNA"/>
</dbReference>
<dbReference type="InterPro" id="IPR051393">
    <property type="entry name" value="ABC_transporter_permease"/>
</dbReference>
<feature type="domain" description="ABC transmembrane type-1" evidence="9">
    <location>
        <begin position="97"/>
        <end position="310"/>
    </location>
</feature>
<feature type="transmembrane region" description="Helical" evidence="7">
    <location>
        <begin position="134"/>
        <end position="154"/>
    </location>
</feature>
<feature type="transmembrane region" description="Helical" evidence="7">
    <location>
        <begin position="183"/>
        <end position="205"/>
    </location>
</feature>
<keyword evidence="3" id="KW-1003">Cell membrane</keyword>
<evidence type="ECO:0000256" key="2">
    <source>
        <dbReference type="ARBA" id="ARBA00022448"/>
    </source>
</evidence>
<evidence type="ECO:0000256" key="7">
    <source>
        <dbReference type="RuleBase" id="RU363032"/>
    </source>
</evidence>
<dbReference type="Pfam" id="PF00528">
    <property type="entry name" value="BPD_transp_1"/>
    <property type="match status" value="1"/>
</dbReference>
<dbReference type="Gene3D" id="1.10.3720.10">
    <property type="entry name" value="MetI-like"/>
    <property type="match status" value="1"/>
</dbReference>
<evidence type="ECO:0000256" key="6">
    <source>
        <dbReference type="ARBA" id="ARBA00023136"/>
    </source>
</evidence>
<evidence type="ECO:0000256" key="1">
    <source>
        <dbReference type="ARBA" id="ARBA00004651"/>
    </source>
</evidence>
<dbReference type="AlphaFoldDB" id="A0A9D2TFJ5"/>
<keyword evidence="6 7" id="KW-0472">Membrane</keyword>
<dbReference type="GO" id="GO:0055085">
    <property type="term" value="P:transmembrane transport"/>
    <property type="evidence" value="ECO:0007669"/>
    <property type="project" value="InterPro"/>
</dbReference>
<comment type="subcellular location">
    <subcellularLocation>
        <location evidence="1 7">Cell membrane</location>
        <topology evidence="1 7">Multi-pass membrane protein</topology>
    </subcellularLocation>
</comment>
<evidence type="ECO:0000313" key="11">
    <source>
        <dbReference type="Proteomes" id="UP000823854"/>
    </source>
</evidence>
<comment type="similarity">
    <text evidence="7">Belongs to the binding-protein-dependent transport system permease family.</text>
</comment>
<evidence type="ECO:0000259" key="9">
    <source>
        <dbReference type="PROSITE" id="PS50928"/>
    </source>
</evidence>
<dbReference type="GO" id="GO:0005886">
    <property type="term" value="C:plasma membrane"/>
    <property type="evidence" value="ECO:0007669"/>
    <property type="project" value="UniProtKB-SubCell"/>
</dbReference>
<dbReference type="CDD" id="cd06261">
    <property type="entry name" value="TM_PBP2"/>
    <property type="match status" value="1"/>
</dbReference>
<evidence type="ECO:0000313" key="10">
    <source>
        <dbReference type="EMBL" id="HJC68109.1"/>
    </source>
</evidence>
<evidence type="ECO:0000256" key="8">
    <source>
        <dbReference type="SAM" id="MobiDB-lite"/>
    </source>
</evidence>
<reference evidence="10" key="2">
    <citation type="submission" date="2021-04" db="EMBL/GenBank/DDBJ databases">
        <authorList>
            <person name="Gilroy R."/>
        </authorList>
    </citation>
    <scope>NUCLEOTIDE SEQUENCE</scope>
    <source>
        <strain evidence="10">CHK130-7132</strain>
    </source>
</reference>
<feature type="transmembrane region" description="Helical" evidence="7">
    <location>
        <begin position="289"/>
        <end position="311"/>
    </location>
</feature>
<feature type="transmembrane region" description="Helical" evidence="7">
    <location>
        <begin position="35"/>
        <end position="62"/>
    </location>
</feature>
<feature type="transmembrane region" description="Helical" evidence="7">
    <location>
        <begin position="238"/>
        <end position="263"/>
    </location>
</feature>
<accession>A0A9D2TFJ5</accession>